<dbReference type="PANTHER" id="PTHR24287">
    <property type="entry name" value="P450, PUTATIVE (EUROFUNG)-RELATED"/>
    <property type="match status" value="1"/>
</dbReference>
<evidence type="ECO:0000256" key="10">
    <source>
        <dbReference type="SAM" id="Phobius"/>
    </source>
</evidence>
<feature type="transmembrane region" description="Helical" evidence="10">
    <location>
        <begin position="18"/>
        <end position="36"/>
    </location>
</feature>
<dbReference type="PANTHER" id="PTHR24287:SF1">
    <property type="entry name" value="P450, PUTATIVE (EUROFUNG)-RELATED"/>
    <property type="match status" value="1"/>
</dbReference>
<evidence type="ECO:0000256" key="3">
    <source>
        <dbReference type="ARBA" id="ARBA00022617"/>
    </source>
</evidence>
<protein>
    <recommendedName>
        <fullName evidence="13">Cytochrome P450</fullName>
    </recommendedName>
</protein>
<dbReference type="Pfam" id="PF00067">
    <property type="entry name" value="p450"/>
    <property type="match status" value="2"/>
</dbReference>
<dbReference type="OrthoDB" id="1470350at2759"/>
<dbReference type="GO" id="GO:0005506">
    <property type="term" value="F:iron ion binding"/>
    <property type="evidence" value="ECO:0007669"/>
    <property type="project" value="InterPro"/>
</dbReference>
<name>A0A8H5C800_9AGAR</name>
<dbReference type="AlphaFoldDB" id="A0A8H5C800"/>
<feature type="transmembrane region" description="Helical" evidence="10">
    <location>
        <begin position="42"/>
        <end position="66"/>
    </location>
</feature>
<dbReference type="InterPro" id="IPR036396">
    <property type="entry name" value="Cyt_P450_sf"/>
</dbReference>
<keyword evidence="10" id="KW-0472">Membrane</keyword>
<dbReference type="PRINTS" id="PR00385">
    <property type="entry name" value="P450"/>
</dbReference>
<keyword evidence="12" id="KW-1185">Reference proteome</keyword>
<evidence type="ECO:0000256" key="5">
    <source>
        <dbReference type="ARBA" id="ARBA00023002"/>
    </source>
</evidence>
<dbReference type="InterPro" id="IPR001128">
    <property type="entry name" value="Cyt_P450"/>
</dbReference>
<dbReference type="SUPFAM" id="SSF48264">
    <property type="entry name" value="Cytochrome P450"/>
    <property type="match status" value="1"/>
</dbReference>
<evidence type="ECO:0008006" key="13">
    <source>
        <dbReference type="Google" id="ProtNLM"/>
    </source>
</evidence>
<dbReference type="InterPro" id="IPR002401">
    <property type="entry name" value="Cyt_P450_E_grp-I"/>
</dbReference>
<evidence type="ECO:0000256" key="6">
    <source>
        <dbReference type="ARBA" id="ARBA00023004"/>
    </source>
</evidence>
<comment type="cofactor">
    <cofactor evidence="1 8">
        <name>heme</name>
        <dbReference type="ChEBI" id="CHEBI:30413"/>
    </cofactor>
</comment>
<keyword evidence="10" id="KW-0812">Transmembrane</keyword>
<keyword evidence="7 9" id="KW-0503">Monooxygenase</keyword>
<dbReference type="Gene3D" id="1.10.630.10">
    <property type="entry name" value="Cytochrome P450"/>
    <property type="match status" value="1"/>
</dbReference>
<keyword evidence="5 9" id="KW-0560">Oxidoreductase</keyword>
<reference evidence="11 12" key="1">
    <citation type="journal article" date="2020" name="ISME J.">
        <title>Uncovering the hidden diversity of litter-decomposition mechanisms in mushroom-forming fungi.</title>
        <authorList>
            <person name="Floudas D."/>
            <person name="Bentzer J."/>
            <person name="Ahren D."/>
            <person name="Johansson T."/>
            <person name="Persson P."/>
            <person name="Tunlid A."/>
        </authorList>
    </citation>
    <scope>NUCLEOTIDE SEQUENCE [LARGE SCALE GENOMIC DNA]</scope>
    <source>
        <strain evidence="11 12">CBS 175.51</strain>
    </source>
</reference>
<evidence type="ECO:0000256" key="4">
    <source>
        <dbReference type="ARBA" id="ARBA00022723"/>
    </source>
</evidence>
<feature type="binding site" description="axial binding residue" evidence="8">
    <location>
        <position position="516"/>
    </location>
    <ligand>
        <name>heme</name>
        <dbReference type="ChEBI" id="CHEBI:30413"/>
    </ligand>
    <ligandPart>
        <name>Fe</name>
        <dbReference type="ChEBI" id="CHEBI:18248"/>
    </ligandPart>
</feature>
<dbReference type="InterPro" id="IPR017972">
    <property type="entry name" value="Cyt_P450_CS"/>
</dbReference>
<dbReference type="InterPro" id="IPR047146">
    <property type="entry name" value="Cyt_P450_E_CYP52_fungi"/>
</dbReference>
<keyword evidence="3 8" id="KW-0349">Heme</keyword>
<comment type="caution">
    <text evidence="11">The sequence shown here is derived from an EMBL/GenBank/DDBJ whole genome shotgun (WGS) entry which is preliminary data.</text>
</comment>
<keyword evidence="4 8" id="KW-0479">Metal-binding</keyword>
<evidence type="ECO:0000256" key="1">
    <source>
        <dbReference type="ARBA" id="ARBA00001971"/>
    </source>
</evidence>
<evidence type="ECO:0000256" key="9">
    <source>
        <dbReference type="RuleBase" id="RU000461"/>
    </source>
</evidence>
<accession>A0A8H5C800</accession>
<evidence type="ECO:0000256" key="7">
    <source>
        <dbReference type="ARBA" id="ARBA00023033"/>
    </source>
</evidence>
<sequence>MPDLPPGILYLAQRLPKLAIPPTIVYVLVLVLRSRLEVDIPAWAATVAVVLSLPVLLTVKIQWALFADHRAAARHGAVIPPYIPDQYPGGLGFLLGAARENALGYPGEWVQQICEKLGYALTIRVFFSNRAILATQFDDFEKGSEIRRRLTPLLGTGVFAADGELWKFHRSMTRPFFTKDRISHFELFDRLAGNAIGQIKARLREGHPVDFQDVIARFTLDAATDFLLGSSVDSLSEGLPYPFYHTGEKPSHPKKTSTSQFITSFSAAQDLTYARIRIGDHWPLGSFWKDELKDHMKVVYDFIDPMVAAAVKKKHESVSDKHDDNLLENLVHSTEDPIILRDEIMNLLVAGRDTTASLLTFAVYMLSQHPDVLRRLREEIVAQVGPSGQPTYEDFRNMKYLRAVLNGKVLVTSHIIKLLNGTAIETLRLYPPVPTNLRVSKRATLIPSRSPGSKPIYIPQETRIPFTVMVMHRREDLWGPDVLEFDPDRFLDERLQKYLTPNPFIFLPFNAGPRICLGQQFAYHEASFFLVRFLQNFSTISLAPEAQPLESRPPAQWASSPNQRVRNEKIKPKAHLTMYVQGGLWVTMDT</sequence>
<gene>
    <name evidence="11" type="ORF">D9611_003048</name>
</gene>
<evidence type="ECO:0000313" key="11">
    <source>
        <dbReference type="EMBL" id="KAF5336829.1"/>
    </source>
</evidence>
<dbReference type="GO" id="GO:0004497">
    <property type="term" value="F:monooxygenase activity"/>
    <property type="evidence" value="ECO:0007669"/>
    <property type="project" value="UniProtKB-KW"/>
</dbReference>
<evidence type="ECO:0000256" key="8">
    <source>
        <dbReference type="PIRSR" id="PIRSR602401-1"/>
    </source>
</evidence>
<evidence type="ECO:0000313" key="12">
    <source>
        <dbReference type="Proteomes" id="UP000541558"/>
    </source>
</evidence>
<keyword evidence="10" id="KW-1133">Transmembrane helix</keyword>
<organism evidence="11 12">
    <name type="scientific">Ephemerocybe angulata</name>
    <dbReference type="NCBI Taxonomy" id="980116"/>
    <lineage>
        <taxon>Eukaryota</taxon>
        <taxon>Fungi</taxon>
        <taxon>Dikarya</taxon>
        <taxon>Basidiomycota</taxon>
        <taxon>Agaricomycotina</taxon>
        <taxon>Agaricomycetes</taxon>
        <taxon>Agaricomycetidae</taxon>
        <taxon>Agaricales</taxon>
        <taxon>Agaricineae</taxon>
        <taxon>Psathyrellaceae</taxon>
        <taxon>Ephemerocybe</taxon>
    </lineage>
</organism>
<dbReference type="CDD" id="cd11063">
    <property type="entry name" value="CYP52"/>
    <property type="match status" value="1"/>
</dbReference>
<evidence type="ECO:0000256" key="2">
    <source>
        <dbReference type="ARBA" id="ARBA00010617"/>
    </source>
</evidence>
<proteinExistence type="inferred from homology"/>
<dbReference type="PRINTS" id="PR00463">
    <property type="entry name" value="EP450I"/>
</dbReference>
<comment type="similarity">
    <text evidence="2 9">Belongs to the cytochrome P450 family.</text>
</comment>
<dbReference type="Proteomes" id="UP000541558">
    <property type="component" value="Unassembled WGS sequence"/>
</dbReference>
<keyword evidence="6 8" id="KW-0408">Iron</keyword>
<dbReference type="GO" id="GO:0016705">
    <property type="term" value="F:oxidoreductase activity, acting on paired donors, with incorporation or reduction of molecular oxygen"/>
    <property type="evidence" value="ECO:0007669"/>
    <property type="project" value="InterPro"/>
</dbReference>
<dbReference type="PROSITE" id="PS00086">
    <property type="entry name" value="CYTOCHROME_P450"/>
    <property type="match status" value="1"/>
</dbReference>
<dbReference type="GO" id="GO:0020037">
    <property type="term" value="F:heme binding"/>
    <property type="evidence" value="ECO:0007669"/>
    <property type="project" value="InterPro"/>
</dbReference>
<dbReference type="EMBL" id="JAACJK010000057">
    <property type="protein sequence ID" value="KAF5336829.1"/>
    <property type="molecule type" value="Genomic_DNA"/>
</dbReference>